<proteinExistence type="predicted"/>
<evidence type="ECO:0000313" key="2">
    <source>
        <dbReference type="EMBL" id="PTX57408.1"/>
    </source>
</evidence>
<feature type="transmembrane region" description="Helical" evidence="1">
    <location>
        <begin position="33"/>
        <end position="54"/>
    </location>
</feature>
<accession>A0A2T6BMU7</accession>
<dbReference type="EMBL" id="QBKS01000001">
    <property type="protein sequence ID" value="PTX57408.1"/>
    <property type="molecule type" value="Genomic_DNA"/>
</dbReference>
<keyword evidence="1" id="KW-1133">Transmembrane helix</keyword>
<dbReference type="AlphaFoldDB" id="A0A2T6BMU7"/>
<keyword evidence="1" id="KW-0472">Membrane</keyword>
<evidence type="ECO:0000313" key="3">
    <source>
        <dbReference type="Proteomes" id="UP000243978"/>
    </source>
</evidence>
<gene>
    <name evidence="2" type="ORF">C8N43_2075</name>
</gene>
<keyword evidence="3" id="KW-1185">Reference proteome</keyword>
<organism evidence="2 3">
    <name type="scientific">Litoreibacter ponti</name>
    <dbReference type="NCBI Taxonomy" id="1510457"/>
    <lineage>
        <taxon>Bacteria</taxon>
        <taxon>Pseudomonadati</taxon>
        <taxon>Pseudomonadota</taxon>
        <taxon>Alphaproteobacteria</taxon>
        <taxon>Rhodobacterales</taxon>
        <taxon>Roseobacteraceae</taxon>
        <taxon>Litoreibacter</taxon>
    </lineage>
</organism>
<protein>
    <submittedName>
        <fullName evidence="2">Uncharacterized protein</fullName>
    </submittedName>
</protein>
<dbReference type="Proteomes" id="UP000243978">
    <property type="component" value="Unassembled WGS sequence"/>
</dbReference>
<evidence type="ECO:0000256" key="1">
    <source>
        <dbReference type="SAM" id="Phobius"/>
    </source>
</evidence>
<keyword evidence="1" id="KW-0812">Transmembrane</keyword>
<sequence length="76" mass="7933">MIVLLIALIATLSTSLAALVSDMSLGQLVGLYYLSALVSGASCQLAWCICAWNLSRTLLKIDMSGSLSSSFGGHKP</sequence>
<comment type="caution">
    <text evidence="2">The sequence shown here is derived from an EMBL/GenBank/DDBJ whole genome shotgun (WGS) entry which is preliminary data.</text>
</comment>
<reference evidence="2 3" key="1">
    <citation type="submission" date="2018-04" db="EMBL/GenBank/DDBJ databases">
        <title>Genomic Encyclopedia of Archaeal and Bacterial Type Strains, Phase II (KMG-II): from individual species to whole genera.</title>
        <authorList>
            <person name="Goeker M."/>
        </authorList>
    </citation>
    <scope>NUCLEOTIDE SEQUENCE [LARGE SCALE GENOMIC DNA]</scope>
    <source>
        <strain evidence="2 3">DSM 100977</strain>
    </source>
</reference>
<name>A0A2T6BMU7_9RHOB</name>